<organism evidence="1 2">
    <name type="scientific">Candidatus Roizmanbacteria bacterium CG09_land_8_20_14_0_10_41_9</name>
    <dbReference type="NCBI Taxonomy" id="1974850"/>
    <lineage>
        <taxon>Bacteria</taxon>
        <taxon>Candidatus Roizmaniibacteriota</taxon>
    </lineage>
</organism>
<dbReference type="Proteomes" id="UP000231198">
    <property type="component" value="Unassembled WGS sequence"/>
</dbReference>
<dbReference type="InterPro" id="IPR036397">
    <property type="entry name" value="RNaseH_sf"/>
</dbReference>
<comment type="caution">
    <text evidence="1">The sequence shown here is derived from an EMBL/GenBank/DDBJ whole genome shotgun (WGS) entry which is preliminary data.</text>
</comment>
<evidence type="ECO:0000313" key="2">
    <source>
        <dbReference type="Proteomes" id="UP000231198"/>
    </source>
</evidence>
<proteinExistence type="predicted"/>
<reference evidence="2" key="1">
    <citation type="submission" date="2017-09" db="EMBL/GenBank/DDBJ databases">
        <title>Depth-based differentiation of microbial function through sediment-hosted aquifers and enrichment of novel symbionts in the deep terrestrial subsurface.</title>
        <authorList>
            <person name="Probst A.J."/>
            <person name="Ladd B."/>
            <person name="Jarett J.K."/>
            <person name="Geller-Mcgrath D.E."/>
            <person name="Sieber C.M.K."/>
            <person name="Emerson J.B."/>
            <person name="Anantharaman K."/>
            <person name="Thomas B.C."/>
            <person name="Malmstrom R."/>
            <person name="Stieglmeier M."/>
            <person name="Klingl A."/>
            <person name="Woyke T."/>
            <person name="Ryan C.M."/>
            <person name="Banfield J.F."/>
        </authorList>
    </citation>
    <scope>NUCLEOTIDE SEQUENCE [LARGE SCALE GENOMIC DNA]</scope>
</reference>
<evidence type="ECO:0000313" key="1">
    <source>
        <dbReference type="EMBL" id="PIS15558.1"/>
    </source>
</evidence>
<protein>
    <submittedName>
        <fullName evidence="1">Uncharacterized protein</fullName>
    </submittedName>
</protein>
<sequence>MRKFPIVIDLETKYTFREFTDPSKLGVSVAAIYDYKHNEGKIFLENELNKLFPILENSSYIIGFNNRSFDLQVLQPYYPGKLEKFAIFDILEDIKGKIGRRLSLNDMVSATLGKKKTGHGLMAIEYYKSNQWEKLKQYCLDDTFLTKDLLEFGAKHGEVYYRNEQGKIPIRVDWKKYLQEDSGNGNVALTLPF</sequence>
<dbReference type="EMBL" id="PEZG01000064">
    <property type="protein sequence ID" value="PIS15558.1"/>
    <property type="molecule type" value="Genomic_DNA"/>
</dbReference>
<dbReference type="AlphaFoldDB" id="A0A2H0WUE3"/>
<accession>A0A2H0WUE3</accession>
<name>A0A2H0WUE3_9BACT</name>
<dbReference type="Gene3D" id="3.30.420.10">
    <property type="entry name" value="Ribonuclease H-like superfamily/Ribonuclease H"/>
    <property type="match status" value="1"/>
</dbReference>
<dbReference type="GO" id="GO:0003676">
    <property type="term" value="F:nucleic acid binding"/>
    <property type="evidence" value="ECO:0007669"/>
    <property type="project" value="InterPro"/>
</dbReference>
<gene>
    <name evidence="1" type="ORF">COT62_03035</name>
</gene>
<dbReference type="InterPro" id="IPR012337">
    <property type="entry name" value="RNaseH-like_sf"/>
</dbReference>
<dbReference type="SUPFAM" id="SSF53098">
    <property type="entry name" value="Ribonuclease H-like"/>
    <property type="match status" value="1"/>
</dbReference>